<feature type="active site" evidence="1">
    <location>
        <position position="314"/>
    </location>
</feature>
<dbReference type="Proteomes" id="UP001303211">
    <property type="component" value="Chromosome"/>
</dbReference>
<dbReference type="EC" id="2.7.8.-" evidence="1"/>
<dbReference type="InterPro" id="IPR001736">
    <property type="entry name" value="PLipase_D/transphosphatidylase"/>
</dbReference>
<dbReference type="Gene3D" id="3.30.870.10">
    <property type="entry name" value="Endonuclease Chain A"/>
    <property type="match status" value="2"/>
</dbReference>
<dbReference type="NCBIfam" id="NF008427">
    <property type="entry name" value="PRK11263.1"/>
    <property type="match status" value="1"/>
</dbReference>
<evidence type="ECO:0000259" key="2">
    <source>
        <dbReference type="PROSITE" id="PS50035"/>
    </source>
</evidence>
<dbReference type="RefSeq" id="WP_317701599.1">
    <property type="nucleotide sequence ID" value="NZ_CP136921.1"/>
</dbReference>
<comment type="catalytic activity">
    <reaction evidence="1">
        <text>2 a 1,2-diacyl-sn-glycero-3-phospho-(1'-sn-glycerol) = a cardiolipin + glycerol</text>
        <dbReference type="Rhea" id="RHEA:31451"/>
        <dbReference type="ChEBI" id="CHEBI:17754"/>
        <dbReference type="ChEBI" id="CHEBI:62237"/>
        <dbReference type="ChEBI" id="CHEBI:64716"/>
    </reaction>
</comment>
<dbReference type="PANTHER" id="PTHR21248:SF22">
    <property type="entry name" value="PHOSPHOLIPASE D"/>
    <property type="match status" value="1"/>
</dbReference>
<dbReference type="CDD" id="cd09159">
    <property type="entry name" value="PLDc_ybhO_like_2"/>
    <property type="match status" value="1"/>
</dbReference>
<evidence type="ECO:0000256" key="1">
    <source>
        <dbReference type="HAMAP-Rule" id="MF_01917"/>
    </source>
</evidence>
<dbReference type="PROSITE" id="PS50035">
    <property type="entry name" value="PLD"/>
    <property type="match status" value="1"/>
</dbReference>
<keyword evidence="1" id="KW-1208">Phospholipid metabolism</keyword>
<organism evidence="3 4">
    <name type="scientific">Diaphorobacter limosus</name>
    <dbReference type="NCBI Taxonomy" id="3036128"/>
    <lineage>
        <taxon>Bacteria</taxon>
        <taxon>Pseudomonadati</taxon>
        <taxon>Pseudomonadota</taxon>
        <taxon>Betaproteobacteria</taxon>
        <taxon>Burkholderiales</taxon>
        <taxon>Comamonadaceae</taxon>
        <taxon>Diaphorobacter</taxon>
    </lineage>
</organism>
<keyword evidence="1 3" id="KW-0808">Transferase</keyword>
<name>A0ABZ0J5L4_9BURK</name>
<proteinExistence type="inferred from homology"/>
<comment type="similarity">
    <text evidence="1">Belongs to the phospholipase D family. Cardiolipin synthase subfamily. ClsB sub-subfamily.</text>
</comment>
<keyword evidence="4" id="KW-1185">Reference proteome</keyword>
<sequence>MVTPTRPTKPATDHQIQLLEGAREFFPALITEMDAALSDIQFETYIFDCTGTGADVAEALMRAAARGVRVHLVVDGVGTGRLPEPWRTRLRSAGVRIEVYSPLGPLGLLLPRRWRRLHRKLCVIDGCVLFCGGINVLDDFYDPNHGPLAAPRFDFAVRAVGSLVQHASDTMEQLWWRMRAVSDVRHRRLSLALADMRAASAARLAIKRAQSQRRGMRAALLLRDNVLHRTSIERAYLRAIAQARREVIIANAYFMPGGKLRRALILAARRGVRVQLLLQGRYEYFMQYHAARPVYGALLAAGVEIYEYESSFLHAKVAVVDAQGRRAWATVGSSNLDPLSLLLAREANVVVRDAAFAQQLHARLVRARDAGGRPLDPHEYAARPWRERVLDRVAFGLMRAALWVTGNRY</sequence>
<comment type="subcellular location">
    <subcellularLocation>
        <location evidence="1">Cell membrane</location>
        <topology evidence="1">Peripheral membrane protein</topology>
    </subcellularLocation>
</comment>
<dbReference type="GO" id="GO:0016740">
    <property type="term" value="F:transferase activity"/>
    <property type="evidence" value="ECO:0007669"/>
    <property type="project" value="UniProtKB-KW"/>
</dbReference>
<dbReference type="InterPro" id="IPR025202">
    <property type="entry name" value="PLD-like_dom"/>
</dbReference>
<dbReference type="SUPFAM" id="SSF56024">
    <property type="entry name" value="Phospholipase D/nuclease"/>
    <property type="match status" value="2"/>
</dbReference>
<keyword evidence="1" id="KW-0594">Phospholipid biosynthesis</keyword>
<keyword evidence="1" id="KW-0443">Lipid metabolism</keyword>
<reference evidence="3 4" key="1">
    <citation type="submission" date="2023-03" db="EMBL/GenBank/DDBJ databases">
        <title>Diaphorobacter basophil sp. nov., isolated from a sewage-treatment plant.</title>
        <authorList>
            <person name="Yang K."/>
        </authorList>
    </citation>
    <scope>NUCLEOTIDE SEQUENCE [LARGE SCALE GENOMIC DNA]</scope>
    <source>
        <strain evidence="3 4">Y-1</strain>
    </source>
</reference>
<dbReference type="EMBL" id="CP136921">
    <property type="protein sequence ID" value="WOO32133.1"/>
    <property type="molecule type" value="Genomic_DNA"/>
</dbReference>
<comment type="function">
    <text evidence="1">Catalyzes the phosphatidyl group transfer from one phosphatidylglycerol molecule to another to form cardiolipin (CL) (diphosphatidylglycerol) and glycerol.</text>
</comment>
<gene>
    <name evidence="1 3" type="primary">clsB</name>
    <name evidence="3" type="ORF">P4826_17340</name>
</gene>
<feature type="active site" evidence="1">
    <location>
        <position position="120"/>
    </location>
</feature>
<dbReference type="HAMAP" id="MF_01917">
    <property type="entry name" value="Cardiolipin_synth_ClsB"/>
    <property type="match status" value="1"/>
</dbReference>
<keyword evidence="1" id="KW-0472">Membrane</keyword>
<evidence type="ECO:0000313" key="4">
    <source>
        <dbReference type="Proteomes" id="UP001303211"/>
    </source>
</evidence>
<dbReference type="Pfam" id="PF13091">
    <property type="entry name" value="PLDc_2"/>
    <property type="match status" value="2"/>
</dbReference>
<keyword evidence="1" id="KW-1003">Cell membrane</keyword>
<keyword evidence="1" id="KW-0444">Lipid biosynthesis</keyword>
<protein>
    <recommendedName>
        <fullName evidence="1">Cardiolipin synthase B</fullName>
        <shortName evidence="1">CL synthase</shortName>
        <ecNumber evidence="1">2.7.8.-</ecNumber>
    </recommendedName>
</protein>
<feature type="active site" evidence="1">
    <location>
        <position position="118"/>
    </location>
</feature>
<evidence type="ECO:0000313" key="3">
    <source>
        <dbReference type="EMBL" id="WOO32133.1"/>
    </source>
</evidence>
<feature type="active site" evidence="1">
    <location>
        <position position="316"/>
    </location>
</feature>
<dbReference type="PANTHER" id="PTHR21248">
    <property type="entry name" value="CARDIOLIPIN SYNTHASE"/>
    <property type="match status" value="1"/>
</dbReference>
<feature type="active site" evidence="1">
    <location>
        <position position="321"/>
    </location>
</feature>
<feature type="domain" description="PLD phosphodiesterase" evidence="2">
    <location>
        <begin position="309"/>
        <end position="340"/>
    </location>
</feature>
<dbReference type="InterPro" id="IPR030872">
    <property type="entry name" value="Cardiolipin_synth_ClsB"/>
</dbReference>
<feature type="active site" evidence="1">
    <location>
        <position position="125"/>
    </location>
</feature>
<accession>A0ABZ0J5L4</accession>